<dbReference type="EMBL" id="JARXVC010000014">
    <property type="protein sequence ID" value="MDH6283550.1"/>
    <property type="molecule type" value="Genomic_DNA"/>
</dbReference>
<proteinExistence type="predicted"/>
<evidence type="ECO:0008006" key="5">
    <source>
        <dbReference type="Google" id="ProtNLM"/>
    </source>
</evidence>
<dbReference type="Pfam" id="PF13384">
    <property type="entry name" value="HTH_23"/>
    <property type="match status" value="1"/>
</dbReference>
<dbReference type="Gene3D" id="1.10.10.60">
    <property type="entry name" value="Homeodomain-like"/>
    <property type="match status" value="1"/>
</dbReference>
<name>A0ABT6MI46_9NOCA</name>
<gene>
    <name evidence="3" type="ORF">M2280_004798</name>
</gene>
<dbReference type="SUPFAM" id="SSF46689">
    <property type="entry name" value="Homeodomain-like"/>
    <property type="match status" value="1"/>
</dbReference>
<keyword evidence="2" id="KW-0812">Transmembrane</keyword>
<feature type="compositionally biased region" description="Polar residues" evidence="1">
    <location>
        <begin position="208"/>
        <end position="226"/>
    </location>
</feature>
<feature type="region of interest" description="Disordered" evidence="1">
    <location>
        <begin position="254"/>
        <end position="275"/>
    </location>
</feature>
<feature type="compositionally biased region" description="Low complexity" evidence="1">
    <location>
        <begin position="260"/>
        <end position="271"/>
    </location>
</feature>
<dbReference type="Proteomes" id="UP001160334">
    <property type="component" value="Unassembled WGS sequence"/>
</dbReference>
<feature type="region of interest" description="Disordered" evidence="1">
    <location>
        <begin position="155"/>
        <end position="233"/>
    </location>
</feature>
<evidence type="ECO:0000256" key="1">
    <source>
        <dbReference type="SAM" id="MobiDB-lite"/>
    </source>
</evidence>
<keyword evidence="2" id="KW-1133">Transmembrane helix</keyword>
<evidence type="ECO:0000256" key="2">
    <source>
        <dbReference type="SAM" id="Phobius"/>
    </source>
</evidence>
<sequence>MTTAASSLHRSTESRRGAPATVAVVGTVAIYAAAAVLSFGSLSDIAQRSNVTVPELWPLIIDGVVLAATVAVVAGAGGYAWFLVVVGTATSLLGNVLHAAAPDGPLPVFVRAIVAAVPPLALVAVAHLAVTLRRTSNQATAAATVDDALNQTEVIGDRPAPHHGDEQKGPHPVRTPDVLEEDIPDASGDIATTHTGDTVAPPVATPLQGDTATATVDASHSANADTSHSEDYQDTAEVEIHLTDAHLVEPDGDTVAATATPDQSPSDTATPSDDDTKTRAMEMLAAGIPPREVAEQLGVHRGTAYKWRAALQAH</sequence>
<feature type="transmembrane region" description="Helical" evidence="2">
    <location>
        <begin position="108"/>
        <end position="130"/>
    </location>
</feature>
<feature type="compositionally biased region" description="Basic and acidic residues" evidence="1">
    <location>
        <begin position="155"/>
        <end position="169"/>
    </location>
</feature>
<feature type="transmembrane region" description="Helical" evidence="2">
    <location>
        <begin position="63"/>
        <end position="88"/>
    </location>
</feature>
<dbReference type="InterPro" id="IPR009057">
    <property type="entry name" value="Homeodomain-like_sf"/>
</dbReference>
<organism evidence="3 4">
    <name type="scientific">Prescottella agglutinans</name>
    <dbReference type="NCBI Taxonomy" id="1644129"/>
    <lineage>
        <taxon>Bacteria</taxon>
        <taxon>Bacillati</taxon>
        <taxon>Actinomycetota</taxon>
        <taxon>Actinomycetes</taxon>
        <taxon>Mycobacteriales</taxon>
        <taxon>Nocardiaceae</taxon>
        <taxon>Prescottella</taxon>
    </lineage>
</organism>
<evidence type="ECO:0000313" key="3">
    <source>
        <dbReference type="EMBL" id="MDH6283550.1"/>
    </source>
</evidence>
<feature type="transmembrane region" description="Helical" evidence="2">
    <location>
        <begin position="20"/>
        <end position="42"/>
    </location>
</feature>
<keyword evidence="4" id="KW-1185">Reference proteome</keyword>
<dbReference type="RefSeq" id="WP_280762812.1">
    <property type="nucleotide sequence ID" value="NZ_JARXVC010000014.1"/>
</dbReference>
<comment type="caution">
    <text evidence="3">The sequence shown here is derived from an EMBL/GenBank/DDBJ whole genome shotgun (WGS) entry which is preliminary data.</text>
</comment>
<reference evidence="3 4" key="1">
    <citation type="submission" date="2023-04" db="EMBL/GenBank/DDBJ databases">
        <title>Forest soil microbial communities from Buena Vista Peninsula, Colon Province, Panama.</title>
        <authorList>
            <person name="Bouskill N."/>
        </authorList>
    </citation>
    <scope>NUCLEOTIDE SEQUENCE [LARGE SCALE GENOMIC DNA]</scope>
    <source>
        <strain evidence="3 4">CFH S0262</strain>
    </source>
</reference>
<keyword evidence="2" id="KW-0472">Membrane</keyword>
<evidence type="ECO:0000313" key="4">
    <source>
        <dbReference type="Proteomes" id="UP001160334"/>
    </source>
</evidence>
<accession>A0ABT6MI46</accession>
<protein>
    <recommendedName>
        <fullName evidence="5">DUF2637 domain-containing protein</fullName>
    </recommendedName>
</protein>